<proteinExistence type="predicted"/>
<sequence>MAIGASPSNPDSLKPMFMAPEPELKRRRILSSQATTKFDDQEEIKDHEVDENQFFLQKIQELVNLKMTLVSQSSSSSVVDQEPKVVVIKDAKPTKKPSKERQLSRSRSPTDDADYDEREFKKQKKAKKMIPNKMYVRSPAVSNETTERLKKLVTEEMNCSELKLVIQKPLYASDLAKNQNRLNMPINQLETAKFLRPHEEPLLDGDGGWIAVPLLGPTLKFHENPMRLAKWHMKSTSNYILKTNWIEFVEANPKDLTLNTMVQVWSFRRDEQLCFALVCVGRAD</sequence>
<evidence type="ECO:0000256" key="4">
    <source>
        <dbReference type="ARBA" id="ARBA00023163"/>
    </source>
</evidence>
<keyword evidence="2" id="KW-0805">Transcription regulation</keyword>
<dbReference type="Gene3D" id="2.40.330.10">
    <property type="entry name" value="DNA-binding pseudobarrel domain"/>
    <property type="match status" value="1"/>
</dbReference>
<evidence type="ECO:0000256" key="5">
    <source>
        <dbReference type="ARBA" id="ARBA00023242"/>
    </source>
</evidence>
<comment type="caution">
    <text evidence="7">The sequence shown here is derived from an EMBL/GenBank/DDBJ whole genome shotgun (WGS) entry which is preliminary data.</text>
</comment>
<evidence type="ECO:0000256" key="2">
    <source>
        <dbReference type="ARBA" id="ARBA00023015"/>
    </source>
</evidence>
<evidence type="ECO:0000256" key="1">
    <source>
        <dbReference type="ARBA" id="ARBA00004123"/>
    </source>
</evidence>
<evidence type="ECO:0000256" key="3">
    <source>
        <dbReference type="ARBA" id="ARBA00023125"/>
    </source>
</evidence>
<organism evidence="7 8">
    <name type="scientific">Centaurea solstitialis</name>
    <name type="common">yellow star-thistle</name>
    <dbReference type="NCBI Taxonomy" id="347529"/>
    <lineage>
        <taxon>Eukaryota</taxon>
        <taxon>Viridiplantae</taxon>
        <taxon>Streptophyta</taxon>
        <taxon>Embryophyta</taxon>
        <taxon>Tracheophyta</taxon>
        <taxon>Spermatophyta</taxon>
        <taxon>Magnoliopsida</taxon>
        <taxon>eudicotyledons</taxon>
        <taxon>Gunneridae</taxon>
        <taxon>Pentapetalae</taxon>
        <taxon>asterids</taxon>
        <taxon>campanulids</taxon>
        <taxon>Asterales</taxon>
        <taxon>Asteraceae</taxon>
        <taxon>Carduoideae</taxon>
        <taxon>Cardueae</taxon>
        <taxon>Centaureinae</taxon>
        <taxon>Centaurea</taxon>
    </lineage>
</organism>
<reference evidence="7" key="1">
    <citation type="submission" date="2023-03" db="EMBL/GenBank/DDBJ databases">
        <title>Chromosome-scale reference genome and RAD-based genetic map of yellow starthistle (Centaurea solstitialis) reveal putative structural variation and QTLs associated with invader traits.</title>
        <authorList>
            <person name="Reatini B."/>
            <person name="Cang F.A."/>
            <person name="Jiang Q."/>
            <person name="Mckibben M.T.W."/>
            <person name="Barker M.S."/>
            <person name="Rieseberg L.H."/>
            <person name="Dlugosch K.M."/>
        </authorList>
    </citation>
    <scope>NUCLEOTIDE SEQUENCE</scope>
    <source>
        <strain evidence="7">CAN-66</strain>
        <tissue evidence="7">Leaf</tissue>
    </source>
</reference>
<dbReference type="AlphaFoldDB" id="A0AA38WKS4"/>
<comment type="subcellular location">
    <subcellularLocation>
        <location evidence="1">Nucleus</location>
    </subcellularLocation>
</comment>
<keyword evidence="3" id="KW-0238">DNA-binding</keyword>
<dbReference type="EMBL" id="JARYMX010000004">
    <property type="protein sequence ID" value="KAJ9553459.1"/>
    <property type="molecule type" value="Genomic_DNA"/>
</dbReference>
<dbReference type="Proteomes" id="UP001172457">
    <property type="component" value="Chromosome 4"/>
</dbReference>
<evidence type="ECO:0000313" key="7">
    <source>
        <dbReference type="EMBL" id="KAJ9553459.1"/>
    </source>
</evidence>
<accession>A0AA38WKS4</accession>
<keyword evidence="4" id="KW-0804">Transcription</keyword>
<dbReference type="InterPro" id="IPR015300">
    <property type="entry name" value="DNA-bd_pseudobarrel_sf"/>
</dbReference>
<evidence type="ECO:0000313" key="8">
    <source>
        <dbReference type="Proteomes" id="UP001172457"/>
    </source>
</evidence>
<feature type="compositionally biased region" description="Basic and acidic residues" evidence="6">
    <location>
        <begin position="89"/>
        <end position="103"/>
    </location>
</feature>
<dbReference type="PANTHER" id="PTHR31541">
    <property type="entry name" value="B3 DOMAIN PLANT PROTEIN-RELATED"/>
    <property type="match status" value="1"/>
</dbReference>
<dbReference type="PANTHER" id="PTHR31541:SF60">
    <property type="entry name" value="TF-B3 DOMAIN-CONTAINING PROTEIN"/>
    <property type="match status" value="1"/>
</dbReference>
<evidence type="ECO:0000256" key="6">
    <source>
        <dbReference type="SAM" id="MobiDB-lite"/>
    </source>
</evidence>
<name>A0AA38WKS4_9ASTR</name>
<gene>
    <name evidence="7" type="ORF">OSB04_017504</name>
</gene>
<keyword evidence="5" id="KW-0539">Nucleus</keyword>
<dbReference type="InterPro" id="IPR005508">
    <property type="entry name" value="At2g31720-like"/>
</dbReference>
<keyword evidence="8" id="KW-1185">Reference proteome</keyword>
<dbReference type="Pfam" id="PF03754">
    <property type="entry name" value="At2g31720-like"/>
    <property type="match status" value="1"/>
</dbReference>
<dbReference type="SUPFAM" id="SSF101936">
    <property type="entry name" value="DNA-binding pseudobarrel domain"/>
    <property type="match status" value="1"/>
</dbReference>
<feature type="region of interest" description="Disordered" evidence="6">
    <location>
        <begin position="89"/>
        <end position="123"/>
    </location>
</feature>
<evidence type="ECO:0008006" key="9">
    <source>
        <dbReference type="Google" id="ProtNLM"/>
    </source>
</evidence>
<protein>
    <recommendedName>
        <fullName evidence="9">B3 domain-containing protein</fullName>
    </recommendedName>
</protein>
<dbReference type="GO" id="GO:0005634">
    <property type="term" value="C:nucleus"/>
    <property type="evidence" value="ECO:0007669"/>
    <property type="project" value="UniProtKB-SubCell"/>
</dbReference>
<dbReference type="GO" id="GO:0003677">
    <property type="term" value="F:DNA binding"/>
    <property type="evidence" value="ECO:0007669"/>
    <property type="project" value="UniProtKB-KW"/>
</dbReference>